<comment type="caution">
    <text evidence="2">The sequence shown here is derived from an EMBL/GenBank/DDBJ whole genome shotgun (WGS) entry which is preliminary data.</text>
</comment>
<dbReference type="SUPFAM" id="SSF55154">
    <property type="entry name" value="CYTH-like phosphatases"/>
    <property type="match status" value="1"/>
</dbReference>
<reference evidence="2 3" key="1">
    <citation type="submission" date="2023-09" db="EMBL/GenBank/DDBJ databases">
        <authorList>
            <person name="Rey-Velasco X."/>
        </authorList>
    </citation>
    <scope>NUCLEOTIDE SEQUENCE [LARGE SCALE GENOMIC DNA]</scope>
    <source>
        <strain evidence="2 3">F394</strain>
    </source>
</reference>
<dbReference type="Gene3D" id="2.40.320.10">
    <property type="entry name" value="Hypothetical Protein Pfu-838710-001"/>
    <property type="match status" value="1"/>
</dbReference>
<dbReference type="Pfam" id="PF01928">
    <property type="entry name" value="CYTH"/>
    <property type="match status" value="1"/>
</dbReference>
<evidence type="ECO:0000259" key="1">
    <source>
        <dbReference type="PROSITE" id="PS51707"/>
    </source>
</evidence>
<dbReference type="SMART" id="SM01118">
    <property type="entry name" value="CYTH"/>
    <property type="match status" value="1"/>
</dbReference>
<name>A0ABU3BQ77_9BACT</name>
<dbReference type="InterPro" id="IPR023577">
    <property type="entry name" value="CYTH_domain"/>
</dbReference>
<evidence type="ECO:0000313" key="3">
    <source>
        <dbReference type="Proteomes" id="UP001267426"/>
    </source>
</evidence>
<organism evidence="2 3">
    <name type="scientific">Rubrivirga litoralis</name>
    <dbReference type="NCBI Taxonomy" id="3075598"/>
    <lineage>
        <taxon>Bacteria</taxon>
        <taxon>Pseudomonadati</taxon>
        <taxon>Rhodothermota</taxon>
        <taxon>Rhodothermia</taxon>
        <taxon>Rhodothermales</taxon>
        <taxon>Rubricoccaceae</taxon>
        <taxon>Rubrivirga</taxon>
    </lineage>
</organism>
<protein>
    <submittedName>
        <fullName evidence="2">CYTH domain-containing protein</fullName>
    </submittedName>
</protein>
<gene>
    <name evidence="2" type="ORF">RM540_06680</name>
</gene>
<dbReference type="PROSITE" id="PS51707">
    <property type="entry name" value="CYTH"/>
    <property type="match status" value="1"/>
</dbReference>
<sequence length="208" mass="22922">MTHTEIEAKLELSADDYERLRQSGELIQRIDLLNVYYDAQGTLADRAITFRVRHTAGGDTEATLKVPTCQNGATRTASETSWASCRLAPRLDVEHDLPEPLHGLLGDLGVQHLDRVGWMRTLRVVVSLGKGAAVELDRVRLPGGRTIFEAEVESDDPTALRSAVQAILAVAPQATASRLSKYERFTHALSSNCVSMEQEPSSPRWKTT</sequence>
<feature type="domain" description="CYTH" evidence="1">
    <location>
        <begin position="3"/>
        <end position="192"/>
    </location>
</feature>
<dbReference type="EMBL" id="JAVRHT010000012">
    <property type="protein sequence ID" value="MDT0631433.1"/>
    <property type="molecule type" value="Genomic_DNA"/>
</dbReference>
<evidence type="ECO:0000313" key="2">
    <source>
        <dbReference type="EMBL" id="MDT0631433.1"/>
    </source>
</evidence>
<dbReference type="RefSeq" id="WP_311662776.1">
    <property type="nucleotide sequence ID" value="NZ_JAVRHT010000012.1"/>
</dbReference>
<accession>A0ABU3BQ77</accession>
<proteinExistence type="predicted"/>
<dbReference type="InterPro" id="IPR033469">
    <property type="entry name" value="CYTH-like_dom_sf"/>
</dbReference>
<dbReference type="Proteomes" id="UP001267426">
    <property type="component" value="Unassembled WGS sequence"/>
</dbReference>
<keyword evidence="3" id="KW-1185">Reference proteome</keyword>